<feature type="compositionally biased region" description="Low complexity" evidence="1">
    <location>
        <begin position="502"/>
        <end position="522"/>
    </location>
</feature>
<dbReference type="AlphaFoldDB" id="A0A078AQR5"/>
<dbReference type="EMBL" id="CCKQ01012921">
    <property type="protein sequence ID" value="CDW84554.1"/>
    <property type="molecule type" value="Genomic_DNA"/>
</dbReference>
<dbReference type="OrthoDB" id="10252171at2759"/>
<dbReference type="GO" id="GO:0004674">
    <property type="term" value="F:protein serine/threonine kinase activity"/>
    <property type="evidence" value="ECO:0007669"/>
    <property type="project" value="TreeGrafter"/>
</dbReference>
<gene>
    <name evidence="3" type="primary">Contig2149.g2308</name>
    <name evidence="3" type="ORF">STYLEM_13618</name>
</gene>
<dbReference type="PROSITE" id="PS50011">
    <property type="entry name" value="PROTEIN_KINASE_DOM"/>
    <property type="match status" value="1"/>
</dbReference>
<proteinExistence type="predicted"/>
<keyword evidence="4" id="KW-1185">Reference proteome</keyword>
<dbReference type="Pfam" id="PF00069">
    <property type="entry name" value="Pkinase"/>
    <property type="match status" value="1"/>
</dbReference>
<protein>
    <submittedName>
        <fullName evidence="3">Serine threonine protein kinase</fullName>
    </submittedName>
</protein>
<dbReference type="GO" id="GO:0005737">
    <property type="term" value="C:cytoplasm"/>
    <property type="evidence" value="ECO:0007669"/>
    <property type="project" value="TreeGrafter"/>
</dbReference>
<dbReference type="GO" id="GO:0044773">
    <property type="term" value="P:mitotic DNA damage checkpoint signaling"/>
    <property type="evidence" value="ECO:0007669"/>
    <property type="project" value="TreeGrafter"/>
</dbReference>
<dbReference type="SMART" id="SM00220">
    <property type="entry name" value="S_TKc"/>
    <property type="match status" value="1"/>
</dbReference>
<dbReference type="Gene3D" id="1.10.510.10">
    <property type="entry name" value="Transferase(Phosphotransferase) domain 1"/>
    <property type="match status" value="1"/>
</dbReference>
<evidence type="ECO:0000313" key="4">
    <source>
        <dbReference type="Proteomes" id="UP000039865"/>
    </source>
</evidence>
<keyword evidence="3" id="KW-0418">Kinase</keyword>
<feature type="region of interest" description="Disordered" evidence="1">
    <location>
        <begin position="499"/>
        <end position="522"/>
    </location>
</feature>
<accession>A0A078AQR5</accession>
<keyword evidence="3" id="KW-0808">Transferase</keyword>
<dbReference type="PANTHER" id="PTHR44167:SF18">
    <property type="entry name" value="PROTEIN KINASE DOMAIN-CONTAINING PROTEIN"/>
    <property type="match status" value="1"/>
</dbReference>
<organism evidence="3 4">
    <name type="scientific">Stylonychia lemnae</name>
    <name type="common">Ciliate</name>
    <dbReference type="NCBI Taxonomy" id="5949"/>
    <lineage>
        <taxon>Eukaryota</taxon>
        <taxon>Sar</taxon>
        <taxon>Alveolata</taxon>
        <taxon>Ciliophora</taxon>
        <taxon>Intramacronucleata</taxon>
        <taxon>Spirotrichea</taxon>
        <taxon>Stichotrichia</taxon>
        <taxon>Sporadotrichida</taxon>
        <taxon>Oxytrichidae</taxon>
        <taxon>Stylonychinae</taxon>
        <taxon>Stylonychia</taxon>
    </lineage>
</organism>
<dbReference type="InterPro" id="IPR011009">
    <property type="entry name" value="Kinase-like_dom_sf"/>
</dbReference>
<dbReference type="GO" id="GO:0005524">
    <property type="term" value="F:ATP binding"/>
    <property type="evidence" value="ECO:0007669"/>
    <property type="project" value="InterPro"/>
</dbReference>
<dbReference type="InterPro" id="IPR008271">
    <property type="entry name" value="Ser/Thr_kinase_AS"/>
</dbReference>
<name>A0A078AQR5_STYLE</name>
<feature type="domain" description="Protein kinase" evidence="2">
    <location>
        <begin position="141"/>
        <end position="400"/>
    </location>
</feature>
<dbReference type="Proteomes" id="UP000039865">
    <property type="component" value="Unassembled WGS sequence"/>
</dbReference>
<dbReference type="SUPFAM" id="SSF56112">
    <property type="entry name" value="Protein kinase-like (PK-like)"/>
    <property type="match status" value="1"/>
</dbReference>
<dbReference type="InParanoid" id="A0A078AQR5"/>
<evidence type="ECO:0000259" key="2">
    <source>
        <dbReference type="PROSITE" id="PS50011"/>
    </source>
</evidence>
<dbReference type="PANTHER" id="PTHR44167">
    <property type="entry name" value="OVARIAN-SPECIFIC SERINE/THREONINE-PROTEIN KINASE LOK-RELATED"/>
    <property type="match status" value="1"/>
</dbReference>
<dbReference type="PROSITE" id="PS00108">
    <property type="entry name" value="PROTEIN_KINASE_ST"/>
    <property type="match status" value="1"/>
</dbReference>
<sequence>MKSNNLQSIFSTQQPEELFKLDIDYTTLESFSVIIQKATENQWMRKTIGRGTASLCKSFLVFNEKQGFKPPVMMWLDIWLYRMKLNHKSLFSTEQLEIQLESENKETDFIIKFQNDDQLKKFQLFLQKVCIYTSPTLKMLYEHQKTLGRGGQAIVGLYKQRGTEGNEKLLAVKTYKIHHFEMFKQVYREIKCLRELEICRNIVQLEQVFIENNLVHLVMNYAKHGSLFNHLASIDSFSEADLRMIMEQLLLAIDLMHKREIVHRDLKPDNILVMDREKLDVCLADLGLACKLDEPELLGKKCGTAGYLAPEILRGFAASPKSDIFSLGSIFYNLMTGSMLFEGKHEKQVLINNQYKDPSDIIDEDLLTMSEDAVSLMRWMLQRQADQRPTAEECLNHKWFSQDQEALQNLIQFNKITQNIKQGPQLGDVADQEIEFQSFIKAPNYYGNNDCSDMSMNMLSFFSQTSGNGTPDERKRANSEKLKMMSNIKISYNEMIQKGRDQSANSNNGSSARNNNNNQNAGNVYDFRGATQYVLKKASLNIQNGDVQNRNFNGKYSDISVVQQQQRLEIEAGSLIKKNYSNINVNNGDQSNMMNNQFAPLELRRPEFQLQQSPQQVGVGCNSHTSFDENDFTEHPLKPNQTEDESMIEQKFLNRSHIDDVIQVKKSFTAMNRKNRFQ</sequence>
<evidence type="ECO:0000256" key="1">
    <source>
        <dbReference type="SAM" id="MobiDB-lite"/>
    </source>
</evidence>
<evidence type="ECO:0000313" key="3">
    <source>
        <dbReference type="EMBL" id="CDW84554.1"/>
    </source>
</evidence>
<dbReference type="GO" id="GO:0005634">
    <property type="term" value="C:nucleus"/>
    <property type="evidence" value="ECO:0007669"/>
    <property type="project" value="TreeGrafter"/>
</dbReference>
<dbReference type="InterPro" id="IPR000719">
    <property type="entry name" value="Prot_kinase_dom"/>
</dbReference>
<reference evidence="3 4" key="1">
    <citation type="submission" date="2014-06" db="EMBL/GenBank/DDBJ databases">
        <authorList>
            <person name="Swart Estienne"/>
        </authorList>
    </citation>
    <scope>NUCLEOTIDE SEQUENCE [LARGE SCALE GENOMIC DNA]</scope>
    <source>
        <strain evidence="3 4">130c</strain>
    </source>
</reference>